<keyword evidence="2" id="KW-0812">Transmembrane</keyword>
<feature type="region of interest" description="Disordered" evidence="1">
    <location>
        <begin position="43"/>
        <end position="83"/>
    </location>
</feature>
<dbReference type="GO" id="GO:0005886">
    <property type="term" value="C:plasma membrane"/>
    <property type="evidence" value="ECO:0007669"/>
    <property type="project" value="UniProtKB-SubCell"/>
</dbReference>
<dbReference type="GO" id="GO:0140359">
    <property type="term" value="F:ABC-type transporter activity"/>
    <property type="evidence" value="ECO:0007669"/>
    <property type="project" value="InterPro"/>
</dbReference>
<dbReference type="EMBL" id="CP036426">
    <property type="protein sequence ID" value="QDV35999.1"/>
    <property type="molecule type" value="Genomic_DNA"/>
</dbReference>
<reference evidence="3 4" key="1">
    <citation type="submission" date="2019-02" db="EMBL/GenBank/DDBJ databases">
        <title>Deep-cultivation of Planctomycetes and their phenomic and genomic characterization uncovers novel biology.</title>
        <authorList>
            <person name="Wiegand S."/>
            <person name="Jogler M."/>
            <person name="Boedeker C."/>
            <person name="Pinto D."/>
            <person name="Vollmers J."/>
            <person name="Rivas-Marin E."/>
            <person name="Kohn T."/>
            <person name="Peeters S.H."/>
            <person name="Heuer A."/>
            <person name="Rast P."/>
            <person name="Oberbeckmann S."/>
            <person name="Bunk B."/>
            <person name="Jeske O."/>
            <person name="Meyerdierks A."/>
            <person name="Storesund J.E."/>
            <person name="Kallscheuer N."/>
            <person name="Luecker S."/>
            <person name="Lage O.M."/>
            <person name="Pohl T."/>
            <person name="Merkel B.J."/>
            <person name="Hornburger P."/>
            <person name="Mueller R.-W."/>
            <person name="Bruemmer F."/>
            <person name="Labrenz M."/>
            <person name="Spormann A.M."/>
            <person name="Op den Camp H."/>
            <person name="Overmann J."/>
            <person name="Amann R."/>
            <person name="Jetten M.S.M."/>
            <person name="Mascher T."/>
            <person name="Medema M.H."/>
            <person name="Devos D.P."/>
            <person name="Kaster A.-K."/>
            <person name="Ovreas L."/>
            <person name="Rohde M."/>
            <person name="Galperin M.Y."/>
            <person name="Jogler C."/>
        </authorList>
    </citation>
    <scope>NUCLEOTIDE SEQUENCE [LARGE SCALE GENOMIC DNA]</scope>
    <source>
        <strain evidence="3 4">ElP</strain>
    </source>
</reference>
<evidence type="ECO:0000313" key="4">
    <source>
        <dbReference type="Proteomes" id="UP000317835"/>
    </source>
</evidence>
<feature type="transmembrane region" description="Helical" evidence="2">
    <location>
        <begin position="283"/>
        <end position="304"/>
    </location>
</feature>
<dbReference type="Pfam" id="PF12679">
    <property type="entry name" value="ABC2_membrane_2"/>
    <property type="match status" value="1"/>
</dbReference>
<gene>
    <name evidence="3" type="ORF">ElP_39090</name>
</gene>
<feature type="transmembrane region" description="Helical" evidence="2">
    <location>
        <begin position="202"/>
        <end position="221"/>
    </location>
</feature>
<evidence type="ECO:0000313" key="3">
    <source>
        <dbReference type="EMBL" id="QDV35999.1"/>
    </source>
</evidence>
<evidence type="ECO:0000256" key="1">
    <source>
        <dbReference type="SAM" id="MobiDB-lite"/>
    </source>
</evidence>
<dbReference type="Proteomes" id="UP000317835">
    <property type="component" value="Chromosome"/>
</dbReference>
<accession>A0A518H580</accession>
<keyword evidence="4" id="KW-1185">Reference proteome</keyword>
<feature type="compositionally biased region" description="Acidic residues" evidence="1">
    <location>
        <begin position="63"/>
        <end position="75"/>
    </location>
</feature>
<dbReference type="AlphaFoldDB" id="A0A518H580"/>
<organism evidence="3 4">
    <name type="scientific">Tautonia plasticadhaerens</name>
    <dbReference type="NCBI Taxonomy" id="2527974"/>
    <lineage>
        <taxon>Bacteria</taxon>
        <taxon>Pseudomonadati</taxon>
        <taxon>Planctomycetota</taxon>
        <taxon>Planctomycetia</taxon>
        <taxon>Isosphaerales</taxon>
        <taxon>Isosphaeraceae</taxon>
        <taxon>Tautonia</taxon>
    </lineage>
</organism>
<feature type="transmembrane region" description="Helical" evidence="2">
    <location>
        <begin position="233"/>
        <end position="251"/>
    </location>
</feature>
<feature type="transmembrane region" description="Helical" evidence="2">
    <location>
        <begin position="161"/>
        <end position="182"/>
    </location>
</feature>
<sequence length="314" mass="33347">MALLTIAFKQLGETRWSLIASTLAFFSLAILWDWGISAYQYPPEPETEPASEVTRDDGPDAGSADDPEGQGDGDGPDGGRRRRPPGGVIYSAFGVPNDRIFAVSREDSPTLLMQVAIANHPLIFLAVLGWAISRASAAVAGEIERGTLDLTLSRPVRRSTYLLAQILATAIAFALLGLALAGGHLASGWIFRLNARPGPLEYLPMVGSIAGLGLAVFGYTLPISAADLSRARAGILGLGITLGGIAALIFARQYEDYEWVADLSAFQYHGPVGLTLEGTREQYLDLATLYGVFAAGSILALVLFNRRDLPSNSG</sequence>
<evidence type="ECO:0000256" key="2">
    <source>
        <dbReference type="SAM" id="Phobius"/>
    </source>
</evidence>
<proteinExistence type="predicted"/>
<keyword evidence="2" id="KW-0472">Membrane</keyword>
<dbReference type="KEGG" id="tpla:ElP_39090"/>
<protein>
    <submittedName>
        <fullName evidence="3">ABC-2 family transporter protein</fullName>
    </submittedName>
</protein>
<keyword evidence="2" id="KW-1133">Transmembrane helix</keyword>
<name>A0A518H580_9BACT</name>
<feature type="transmembrane region" description="Helical" evidence="2">
    <location>
        <begin position="16"/>
        <end position="36"/>
    </location>
</feature>